<feature type="region of interest" description="Disordered" evidence="1">
    <location>
        <begin position="226"/>
        <end position="327"/>
    </location>
</feature>
<sequence>MASLVPGVLLKLLQHINTDIKIAGEHRSSLLQVISIVPALSGGELFSNKGFYLKVSDSSHATYVSLPNEHNDLISSDKIQLGQYIHVERLEDATPVPILRGVRPIPGRHPCIGNPEDLIATRSLGFLNNEKPPNRNSLEKEKLKLGKLDVLGKTEARKKKLTLTQSSSFNSRLTVKNTVEKKEAIGLRTRSMNSRVLPSSPQSCYSLPATFEKFSSEVKQQAKVRSIGKAPASSRPGCLERASPVLKSSLSGRNSSSGILKGDSLRGMDMGSKALRRSWGGCEQTKANSKIGSREGKLEKKSEVQATSVPRKKPQTSEKRLPKEENKIQNLPRKGSVAAAVEDRDKLRTHRSPIVKKTAEATHSLNPGNLVKIVSSSSRRLTDGSVSWASLPSPLAELGKEVMKYRDAARQAAIEAIQEASAAENLVQCLSMYAELSSSSTEDNPQPTVEQFLNFHSTLKRATLVSKYLQSPETSIPYEESLKLSSNKRKNATSWVNTALSTNLSPFCLYTHKSPSPSTLTVVLNNKPKSTSPKPVSNAHAKIRPSPVMSSTPPREWDREGGAKEEAELVRTLKEESGRWFLKFVERFLDADVDMTGKAERERVAGMMSQIKNVNDWLEEFATEEGDGGVRGVPEETIGRMRRKIYEYLLNHVESAAVALGNGSRDRQARR</sequence>
<evidence type="ECO:0000259" key="3">
    <source>
        <dbReference type="Pfam" id="PF21647"/>
    </source>
</evidence>
<evidence type="ECO:0000313" key="5">
    <source>
        <dbReference type="Proteomes" id="UP000243459"/>
    </source>
</evidence>
<feature type="compositionally biased region" description="Basic and acidic residues" evidence="1">
    <location>
        <begin position="315"/>
        <end position="327"/>
    </location>
</feature>
<feature type="region of interest" description="Disordered" evidence="1">
    <location>
        <begin position="528"/>
        <end position="563"/>
    </location>
</feature>
<dbReference type="Pfam" id="PF21647">
    <property type="entry name" value="DUF6857"/>
    <property type="match status" value="1"/>
</dbReference>
<proteinExistence type="predicted"/>
<dbReference type="InterPro" id="IPR048297">
    <property type="entry name" value="DUF936_dom_pln"/>
</dbReference>
<feature type="domain" description="DUF936" evidence="2">
    <location>
        <begin position="4"/>
        <end position="119"/>
    </location>
</feature>
<feature type="compositionally biased region" description="Low complexity" evidence="1">
    <location>
        <begin position="248"/>
        <end position="257"/>
    </location>
</feature>
<dbReference type="Gramene" id="ONK56872">
    <property type="protein sequence ID" value="ONK56872"/>
    <property type="gene ID" value="A4U43_C10F14010"/>
</dbReference>
<dbReference type="EMBL" id="CM007390">
    <property type="protein sequence ID" value="ONK56872.1"/>
    <property type="molecule type" value="Genomic_DNA"/>
</dbReference>
<dbReference type="PANTHER" id="PTHR31928:SF4">
    <property type="entry name" value="OS08G0541500 PROTEIN"/>
    <property type="match status" value="1"/>
</dbReference>
<gene>
    <name evidence="4" type="ORF">A4U43_C10F14010</name>
</gene>
<dbReference type="AlphaFoldDB" id="A0A5P1E2L4"/>
<evidence type="ECO:0000256" key="1">
    <source>
        <dbReference type="SAM" id="MobiDB-lite"/>
    </source>
</evidence>
<dbReference type="InterPro" id="IPR010341">
    <property type="entry name" value="DUF936_pln"/>
</dbReference>
<dbReference type="PANTHER" id="PTHR31928">
    <property type="entry name" value="EXPRESSED PROTEIN"/>
    <property type="match status" value="1"/>
</dbReference>
<protein>
    <recommendedName>
        <fullName evidence="6">DUF936 domain-containing protein</fullName>
    </recommendedName>
</protein>
<evidence type="ECO:0000313" key="4">
    <source>
        <dbReference type="EMBL" id="ONK56872.1"/>
    </source>
</evidence>
<dbReference type="Proteomes" id="UP000243459">
    <property type="component" value="Chromosome 10"/>
</dbReference>
<dbReference type="InterPro" id="IPR049172">
    <property type="entry name" value="DUF6857_pln"/>
</dbReference>
<evidence type="ECO:0000259" key="2">
    <source>
        <dbReference type="Pfam" id="PF06075"/>
    </source>
</evidence>
<reference evidence="5" key="1">
    <citation type="journal article" date="2017" name="Nat. Commun.">
        <title>The asparagus genome sheds light on the origin and evolution of a young Y chromosome.</title>
        <authorList>
            <person name="Harkess A."/>
            <person name="Zhou J."/>
            <person name="Xu C."/>
            <person name="Bowers J.E."/>
            <person name="Van der Hulst R."/>
            <person name="Ayyampalayam S."/>
            <person name="Mercati F."/>
            <person name="Riccardi P."/>
            <person name="McKain M.R."/>
            <person name="Kakrana A."/>
            <person name="Tang H."/>
            <person name="Ray J."/>
            <person name="Groenendijk J."/>
            <person name="Arikit S."/>
            <person name="Mathioni S.M."/>
            <person name="Nakano M."/>
            <person name="Shan H."/>
            <person name="Telgmann-Rauber A."/>
            <person name="Kanno A."/>
            <person name="Yue Z."/>
            <person name="Chen H."/>
            <person name="Li W."/>
            <person name="Chen Y."/>
            <person name="Xu X."/>
            <person name="Zhang Y."/>
            <person name="Luo S."/>
            <person name="Chen H."/>
            <person name="Gao J."/>
            <person name="Mao Z."/>
            <person name="Pires J.C."/>
            <person name="Luo M."/>
            <person name="Kudrna D."/>
            <person name="Wing R.A."/>
            <person name="Meyers B.C."/>
            <person name="Yi K."/>
            <person name="Kong H."/>
            <person name="Lavrijsen P."/>
            <person name="Sunseri F."/>
            <person name="Falavigna A."/>
            <person name="Ye Y."/>
            <person name="Leebens-Mack J.H."/>
            <person name="Chen G."/>
        </authorList>
    </citation>
    <scope>NUCLEOTIDE SEQUENCE [LARGE SCALE GENOMIC DNA]</scope>
    <source>
        <strain evidence="5">cv. DH0086</strain>
    </source>
</reference>
<accession>A0A5P1E2L4</accession>
<keyword evidence="5" id="KW-1185">Reference proteome</keyword>
<feature type="domain" description="DUF6857" evidence="3">
    <location>
        <begin position="376"/>
        <end position="659"/>
    </location>
</feature>
<dbReference type="Pfam" id="PF06075">
    <property type="entry name" value="DUF936"/>
    <property type="match status" value="1"/>
</dbReference>
<organism evidence="4 5">
    <name type="scientific">Asparagus officinalis</name>
    <name type="common">Garden asparagus</name>
    <dbReference type="NCBI Taxonomy" id="4686"/>
    <lineage>
        <taxon>Eukaryota</taxon>
        <taxon>Viridiplantae</taxon>
        <taxon>Streptophyta</taxon>
        <taxon>Embryophyta</taxon>
        <taxon>Tracheophyta</taxon>
        <taxon>Spermatophyta</taxon>
        <taxon>Magnoliopsida</taxon>
        <taxon>Liliopsida</taxon>
        <taxon>Asparagales</taxon>
        <taxon>Asparagaceae</taxon>
        <taxon>Asparagoideae</taxon>
        <taxon>Asparagus</taxon>
    </lineage>
</organism>
<dbReference type="OMA" id="DSCHATY"/>
<dbReference type="OrthoDB" id="1908057at2759"/>
<name>A0A5P1E2L4_ASPOF</name>
<evidence type="ECO:0008006" key="6">
    <source>
        <dbReference type="Google" id="ProtNLM"/>
    </source>
</evidence>
<feature type="compositionally biased region" description="Basic and acidic residues" evidence="1">
    <location>
        <begin position="292"/>
        <end position="303"/>
    </location>
</feature>